<dbReference type="InterPro" id="IPR001387">
    <property type="entry name" value="Cro/C1-type_HTH"/>
</dbReference>
<dbReference type="Pfam" id="PF01381">
    <property type="entry name" value="HTH_3"/>
    <property type="match status" value="1"/>
</dbReference>
<dbReference type="CDD" id="cd00093">
    <property type="entry name" value="HTH_XRE"/>
    <property type="match status" value="1"/>
</dbReference>
<dbReference type="InterPro" id="IPR010982">
    <property type="entry name" value="Lambda_DNA-bd_dom_sf"/>
</dbReference>
<dbReference type="Gene3D" id="1.10.260.40">
    <property type="entry name" value="lambda repressor-like DNA-binding domains"/>
    <property type="match status" value="1"/>
</dbReference>
<organism evidence="2 3">
    <name type="scientific">Deinococcus indicus</name>
    <dbReference type="NCBI Taxonomy" id="223556"/>
    <lineage>
        <taxon>Bacteria</taxon>
        <taxon>Thermotogati</taxon>
        <taxon>Deinococcota</taxon>
        <taxon>Deinococci</taxon>
        <taxon>Deinococcales</taxon>
        <taxon>Deinococcaceae</taxon>
        <taxon>Deinococcus</taxon>
    </lineage>
</organism>
<evidence type="ECO:0000313" key="2">
    <source>
        <dbReference type="EMBL" id="OWL95122.1"/>
    </source>
</evidence>
<dbReference type="Proteomes" id="UP000197208">
    <property type="component" value="Unassembled WGS sequence"/>
</dbReference>
<dbReference type="AlphaFoldDB" id="A0A246BIN1"/>
<proteinExistence type="predicted"/>
<evidence type="ECO:0000313" key="3">
    <source>
        <dbReference type="Proteomes" id="UP000197208"/>
    </source>
</evidence>
<dbReference type="SMART" id="SM00530">
    <property type="entry name" value="HTH_XRE"/>
    <property type="match status" value="1"/>
</dbReference>
<evidence type="ECO:0000259" key="1">
    <source>
        <dbReference type="PROSITE" id="PS50943"/>
    </source>
</evidence>
<protein>
    <recommendedName>
        <fullName evidence="1">HTH cro/C1-type domain-containing protein</fullName>
    </recommendedName>
</protein>
<dbReference type="OrthoDB" id="74036at2"/>
<reference evidence="2 3" key="1">
    <citation type="submission" date="2017-05" db="EMBL/GenBank/DDBJ databases">
        <title>De novo genome assembly of Deniococcus indicus strain DR1.</title>
        <authorList>
            <person name="Chauhan D."/>
            <person name="Yennamalli R.M."/>
            <person name="Priyadarshini R."/>
        </authorList>
    </citation>
    <scope>NUCLEOTIDE SEQUENCE [LARGE SCALE GENOMIC DNA]</scope>
    <source>
        <strain evidence="2 3">DR1</strain>
    </source>
</reference>
<keyword evidence="3" id="KW-1185">Reference proteome</keyword>
<accession>A0A246BIN1</accession>
<dbReference type="RefSeq" id="WP_088249211.1">
    <property type="nucleotide sequence ID" value="NZ_NHMK01000020.1"/>
</dbReference>
<comment type="caution">
    <text evidence="2">The sequence shown here is derived from an EMBL/GenBank/DDBJ whole genome shotgun (WGS) entry which is preliminary data.</text>
</comment>
<dbReference type="EMBL" id="NHMK01000020">
    <property type="protein sequence ID" value="OWL95122.1"/>
    <property type="molecule type" value="Genomic_DNA"/>
</dbReference>
<sequence>MQETIGRNIRARREALGMTQAELAEKVVKNAKREGYISIVENGKTVIDVVRLSEFASALICQPTDLLVAVS</sequence>
<dbReference type="GO" id="GO:0003677">
    <property type="term" value="F:DNA binding"/>
    <property type="evidence" value="ECO:0007669"/>
    <property type="project" value="InterPro"/>
</dbReference>
<gene>
    <name evidence="2" type="ORF">CBQ26_13810</name>
</gene>
<name>A0A246BIN1_9DEIO</name>
<dbReference type="SUPFAM" id="SSF47413">
    <property type="entry name" value="lambda repressor-like DNA-binding domains"/>
    <property type="match status" value="1"/>
</dbReference>
<feature type="domain" description="HTH cro/C1-type" evidence="1">
    <location>
        <begin position="9"/>
        <end position="66"/>
    </location>
</feature>
<dbReference type="PROSITE" id="PS50943">
    <property type="entry name" value="HTH_CROC1"/>
    <property type="match status" value="1"/>
</dbReference>